<keyword evidence="2" id="KW-1185">Reference proteome</keyword>
<dbReference type="OrthoDB" id="2288457at2759"/>
<organism evidence="1 2">
    <name type="scientific">Circinella minor</name>
    <dbReference type="NCBI Taxonomy" id="1195481"/>
    <lineage>
        <taxon>Eukaryota</taxon>
        <taxon>Fungi</taxon>
        <taxon>Fungi incertae sedis</taxon>
        <taxon>Mucoromycota</taxon>
        <taxon>Mucoromycotina</taxon>
        <taxon>Mucoromycetes</taxon>
        <taxon>Mucorales</taxon>
        <taxon>Lichtheimiaceae</taxon>
        <taxon>Circinella</taxon>
    </lineage>
</organism>
<dbReference type="Proteomes" id="UP000646827">
    <property type="component" value="Unassembled WGS sequence"/>
</dbReference>
<gene>
    <name evidence="1" type="ORF">INT45_006478</name>
</gene>
<comment type="caution">
    <text evidence="1">The sequence shown here is derived from an EMBL/GenBank/DDBJ whole genome shotgun (WGS) entry which is preliminary data.</text>
</comment>
<feature type="non-terminal residue" evidence="1">
    <location>
        <position position="110"/>
    </location>
</feature>
<dbReference type="EMBL" id="JAEPRB010000863">
    <property type="protein sequence ID" value="KAG2211042.1"/>
    <property type="molecule type" value="Genomic_DNA"/>
</dbReference>
<protein>
    <submittedName>
        <fullName evidence="1">Uncharacterized protein</fullName>
    </submittedName>
</protein>
<name>A0A8H7VA10_9FUNG</name>
<accession>A0A8H7VA10</accession>
<dbReference type="AlphaFoldDB" id="A0A8H7VA10"/>
<proteinExistence type="predicted"/>
<reference evidence="1 2" key="1">
    <citation type="submission" date="2020-12" db="EMBL/GenBank/DDBJ databases">
        <title>Metabolic potential, ecology and presence of endohyphal bacteria is reflected in genomic diversity of Mucoromycotina.</title>
        <authorList>
            <person name="Muszewska A."/>
            <person name="Okrasinska A."/>
            <person name="Steczkiewicz K."/>
            <person name="Drgas O."/>
            <person name="Orlowska M."/>
            <person name="Perlinska-Lenart U."/>
            <person name="Aleksandrzak-Piekarczyk T."/>
            <person name="Szatraj K."/>
            <person name="Zielenkiewicz U."/>
            <person name="Pilsyk S."/>
            <person name="Malc E."/>
            <person name="Mieczkowski P."/>
            <person name="Kruszewska J.S."/>
            <person name="Biernat P."/>
            <person name="Pawlowska J."/>
        </authorList>
    </citation>
    <scope>NUCLEOTIDE SEQUENCE [LARGE SCALE GENOMIC DNA]</scope>
    <source>
        <strain evidence="1 2">CBS 142.35</strain>
    </source>
</reference>
<sequence length="110" mass="12670">MPFSEEALPCPGWARSFSLINTGTINSHLDTQPLAPLVAIAHFFIEQKTSLISMTRRDDPTIQKLFFYDKEIFGNNIQKYKTFNQSCTQMKQQLSKAQRTSYFRAKSQSN</sequence>
<evidence type="ECO:0000313" key="1">
    <source>
        <dbReference type="EMBL" id="KAG2211042.1"/>
    </source>
</evidence>
<evidence type="ECO:0000313" key="2">
    <source>
        <dbReference type="Proteomes" id="UP000646827"/>
    </source>
</evidence>